<organism evidence="2 4">
    <name type="scientific">Pasteurella multocida</name>
    <dbReference type="NCBI Taxonomy" id="747"/>
    <lineage>
        <taxon>Bacteria</taxon>
        <taxon>Pseudomonadati</taxon>
        <taxon>Pseudomonadota</taxon>
        <taxon>Gammaproteobacteria</taxon>
        <taxon>Pasteurellales</taxon>
        <taxon>Pasteurellaceae</taxon>
        <taxon>Pasteurella</taxon>
    </lineage>
</organism>
<comment type="caution">
    <text evidence="2">The sequence shown here is derived from an EMBL/GenBank/DDBJ whole genome shotgun (WGS) entry which is preliminary data.</text>
</comment>
<evidence type="ECO:0000256" key="1">
    <source>
        <dbReference type="SAM" id="Phobius"/>
    </source>
</evidence>
<dbReference type="GeneID" id="77206554"/>
<dbReference type="EMBL" id="JANIEN010000027">
    <property type="protein sequence ID" value="MDT3453497.1"/>
    <property type="molecule type" value="Genomic_DNA"/>
</dbReference>
<proteinExistence type="predicted"/>
<reference evidence="2" key="1">
    <citation type="submission" date="2022-07" db="EMBL/GenBank/DDBJ databases">
        <title>Genome-based characterization of novel serogroup A variants of Pasteurella multocida.</title>
        <authorList>
            <person name="Prajapati A."/>
            <person name="Yogisharadhya R."/>
            <person name="Mohanty N."/>
            <person name="Chanda M."/>
            <person name="Mendem S.K."/>
            <person name="Siddaramappa S."/>
            <person name="Shivachandra S.B."/>
        </authorList>
    </citation>
    <scope>NUCLEOTIDE SEQUENCE</scope>
    <source>
        <strain evidence="2">NIVEDIPm19</strain>
    </source>
</reference>
<feature type="transmembrane region" description="Helical" evidence="1">
    <location>
        <begin position="12"/>
        <end position="31"/>
    </location>
</feature>
<evidence type="ECO:0000313" key="4">
    <source>
        <dbReference type="Proteomes" id="UP001145481"/>
    </source>
</evidence>
<dbReference type="OMA" id="IKFRAMR"/>
<dbReference type="EMBL" id="JANJHC010000010">
    <property type="protein sequence ID" value="MDA5623143.1"/>
    <property type="molecule type" value="Genomic_DNA"/>
</dbReference>
<keyword evidence="1" id="KW-0812">Transmembrane</keyword>
<gene>
    <name evidence="2" type="ORF">NM948_06235</name>
    <name evidence="3" type="ORF">NQF69_12060</name>
</gene>
<feature type="transmembrane region" description="Helical" evidence="1">
    <location>
        <begin position="51"/>
        <end position="73"/>
    </location>
</feature>
<keyword evidence="1" id="KW-0472">Membrane</keyword>
<dbReference type="KEGG" id="pmul:DR93_729"/>
<dbReference type="Proteomes" id="UP001182304">
    <property type="component" value="Unassembled WGS sequence"/>
</dbReference>
<sequence>MSEQLKIKAMRAAGVGCVLMLMIIALVVFMLPTGILIDYLTLAGSWVGGGTTFGILMLAALPPLTGAIFYYFWKWVLK</sequence>
<dbReference type="Proteomes" id="UP001145481">
    <property type="component" value="Unassembled WGS sequence"/>
</dbReference>
<dbReference type="AlphaFoldDB" id="A0A1D7R470"/>
<accession>A0A1D7R470</accession>
<reference evidence="3" key="2">
    <citation type="submission" date="2022-07" db="EMBL/GenBank/DDBJ databases">
        <title>Sequence of Pasteurella multocoda 17BRD-035.</title>
        <authorList>
            <person name="Roy Chowdhury P."/>
            <person name="Alhamami T."/>
            <person name="Trott D.J."/>
            <person name="Djordvevic S.P."/>
        </authorList>
    </citation>
    <scope>NUCLEOTIDE SEQUENCE</scope>
    <source>
        <strain evidence="3">17BRD-035</strain>
    </source>
</reference>
<evidence type="ECO:0000313" key="3">
    <source>
        <dbReference type="EMBL" id="MDT3453497.1"/>
    </source>
</evidence>
<dbReference type="RefSeq" id="WP_005717662.1">
    <property type="nucleotide sequence ID" value="NZ_AP025519.1"/>
</dbReference>
<protein>
    <submittedName>
        <fullName evidence="2">Uncharacterized protein</fullName>
    </submittedName>
</protein>
<keyword evidence="1" id="KW-1133">Transmembrane helix</keyword>
<evidence type="ECO:0000313" key="2">
    <source>
        <dbReference type="EMBL" id="MDA5623143.1"/>
    </source>
</evidence>
<name>A0A1D7R470_PASMD</name>